<accession>A0A1Y2IMQ3</accession>
<organism evidence="1 2">
    <name type="scientific">Trametes coccinea (strain BRFM310)</name>
    <name type="common">Pycnoporus coccineus</name>
    <dbReference type="NCBI Taxonomy" id="1353009"/>
    <lineage>
        <taxon>Eukaryota</taxon>
        <taxon>Fungi</taxon>
        <taxon>Dikarya</taxon>
        <taxon>Basidiomycota</taxon>
        <taxon>Agaricomycotina</taxon>
        <taxon>Agaricomycetes</taxon>
        <taxon>Polyporales</taxon>
        <taxon>Polyporaceae</taxon>
        <taxon>Trametes</taxon>
    </lineage>
</organism>
<evidence type="ECO:0000313" key="2">
    <source>
        <dbReference type="Proteomes" id="UP000193067"/>
    </source>
</evidence>
<reference evidence="1 2" key="1">
    <citation type="journal article" date="2015" name="Biotechnol. Biofuels">
        <title>Enhanced degradation of softwood versus hardwood by the white-rot fungus Pycnoporus coccineus.</title>
        <authorList>
            <person name="Couturier M."/>
            <person name="Navarro D."/>
            <person name="Chevret D."/>
            <person name="Henrissat B."/>
            <person name="Piumi F."/>
            <person name="Ruiz-Duenas F.J."/>
            <person name="Martinez A.T."/>
            <person name="Grigoriev I.V."/>
            <person name="Riley R."/>
            <person name="Lipzen A."/>
            <person name="Berrin J.G."/>
            <person name="Master E.R."/>
            <person name="Rosso M.N."/>
        </authorList>
    </citation>
    <scope>NUCLEOTIDE SEQUENCE [LARGE SCALE GENOMIC DNA]</scope>
    <source>
        <strain evidence="1 2">BRFM310</strain>
    </source>
</reference>
<dbReference type="AlphaFoldDB" id="A0A1Y2IMQ3"/>
<gene>
    <name evidence="1" type="ORF">PYCCODRAFT_399980</name>
</gene>
<sequence length="175" mass="19394">MFYSMIHDPGRISTGLSRSIQGVADGITGLWPAASTTLQDVAGISVPYYKVFALDTTADPILIESVVLLHLCMVPDDAYNTVPSLQGPAVLYSRDPLIPDADVIQRAYEQAYGVPPTAAVLRFCKKELFQQIWLLLLDDDFVHAYVHGFVVKCADGITRRLFPRILTYSADYPEK</sequence>
<dbReference type="STRING" id="1353009.A0A1Y2IMQ3"/>
<proteinExistence type="predicted"/>
<dbReference type="OrthoDB" id="2752927at2759"/>
<dbReference type="Proteomes" id="UP000193067">
    <property type="component" value="Unassembled WGS sequence"/>
</dbReference>
<keyword evidence="2" id="KW-1185">Reference proteome</keyword>
<evidence type="ECO:0000313" key="1">
    <source>
        <dbReference type="EMBL" id="OSD02395.1"/>
    </source>
</evidence>
<protein>
    <submittedName>
        <fullName evidence="1">Uncharacterized protein</fullName>
    </submittedName>
</protein>
<name>A0A1Y2IMQ3_TRAC3</name>
<dbReference type="EMBL" id="KZ084105">
    <property type="protein sequence ID" value="OSD02395.1"/>
    <property type="molecule type" value="Genomic_DNA"/>
</dbReference>